<dbReference type="InterPro" id="IPR029063">
    <property type="entry name" value="SAM-dependent_MTases_sf"/>
</dbReference>
<organism evidence="2 3">
    <name type="scientific">Candidatus Muproteobacteria bacterium RBG_16_64_11</name>
    <dbReference type="NCBI Taxonomy" id="1817758"/>
    <lineage>
        <taxon>Bacteria</taxon>
        <taxon>Pseudomonadati</taxon>
        <taxon>Pseudomonadota</taxon>
        <taxon>Candidatus Muproteobacteria</taxon>
    </lineage>
</organism>
<dbReference type="AlphaFoldDB" id="A0A1F6TAI7"/>
<proteinExistence type="predicted"/>
<dbReference type="STRING" id="1817758.A2150_00145"/>
<dbReference type="GO" id="GO:0008757">
    <property type="term" value="F:S-adenosylmethionine-dependent methyltransferase activity"/>
    <property type="evidence" value="ECO:0007669"/>
    <property type="project" value="InterPro"/>
</dbReference>
<reference evidence="2 3" key="1">
    <citation type="journal article" date="2016" name="Nat. Commun.">
        <title>Thousands of microbial genomes shed light on interconnected biogeochemical processes in an aquifer system.</title>
        <authorList>
            <person name="Anantharaman K."/>
            <person name="Brown C.T."/>
            <person name="Hug L.A."/>
            <person name="Sharon I."/>
            <person name="Castelle C.J."/>
            <person name="Probst A.J."/>
            <person name="Thomas B.C."/>
            <person name="Singh A."/>
            <person name="Wilkins M.J."/>
            <person name="Karaoz U."/>
            <person name="Brodie E.L."/>
            <person name="Williams K.H."/>
            <person name="Hubbard S.S."/>
            <person name="Banfield J.F."/>
        </authorList>
    </citation>
    <scope>NUCLEOTIDE SEQUENCE [LARGE SCALE GENOMIC DNA]</scope>
</reference>
<evidence type="ECO:0000259" key="1">
    <source>
        <dbReference type="Pfam" id="PF08241"/>
    </source>
</evidence>
<dbReference type="SUPFAM" id="SSF53335">
    <property type="entry name" value="S-adenosyl-L-methionine-dependent methyltransferases"/>
    <property type="match status" value="1"/>
</dbReference>
<evidence type="ECO:0000313" key="3">
    <source>
        <dbReference type="Proteomes" id="UP000177925"/>
    </source>
</evidence>
<dbReference type="CDD" id="cd02440">
    <property type="entry name" value="AdoMet_MTases"/>
    <property type="match status" value="1"/>
</dbReference>
<dbReference type="Gene3D" id="3.40.50.150">
    <property type="entry name" value="Vaccinia Virus protein VP39"/>
    <property type="match status" value="1"/>
</dbReference>
<protein>
    <recommendedName>
        <fullName evidence="1">Methyltransferase type 11 domain-containing protein</fullName>
    </recommendedName>
</protein>
<dbReference type="EMBL" id="MFSS01000101">
    <property type="protein sequence ID" value="OGI42055.1"/>
    <property type="molecule type" value="Genomic_DNA"/>
</dbReference>
<evidence type="ECO:0000313" key="2">
    <source>
        <dbReference type="EMBL" id="OGI42055.1"/>
    </source>
</evidence>
<comment type="caution">
    <text evidence="2">The sequence shown here is derived from an EMBL/GenBank/DDBJ whole genome shotgun (WGS) entry which is preliminary data.</text>
</comment>
<dbReference type="Proteomes" id="UP000177925">
    <property type="component" value="Unassembled WGS sequence"/>
</dbReference>
<gene>
    <name evidence="2" type="ORF">A2150_00145</name>
</gene>
<feature type="domain" description="Methyltransferase type 11" evidence="1">
    <location>
        <begin position="2"/>
        <end position="53"/>
    </location>
</feature>
<sequence length="197" mass="22839">MELVRADACHLPFQSMTFDRVTMLDIIEHLVPVQLESMIREVHRVLKPGGYAILHTLPNRWVYDITFPLLHCLYPKFKADPRGPIDKEIHVNEQDLPSLHHLLERCGLRHHLWLEQHMAAQARWNMAADKYGDQRDQLYPILAGRMGNLLEWLSATPARLLLANDIFGIAWKSEAPPPVRFPLALTERLFCRLSPSR</sequence>
<dbReference type="InterPro" id="IPR013216">
    <property type="entry name" value="Methyltransf_11"/>
</dbReference>
<dbReference type="Pfam" id="PF08241">
    <property type="entry name" value="Methyltransf_11"/>
    <property type="match status" value="1"/>
</dbReference>
<accession>A0A1F6TAI7</accession>
<name>A0A1F6TAI7_9PROT</name>